<keyword evidence="2" id="KW-1185">Reference proteome</keyword>
<dbReference type="EMBL" id="JBBKZT010000082">
    <property type="protein sequence ID" value="MEJ8852857.1"/>
    <property type="molecule type" value="Genomic_DNA"/>
</dbReference>
<name>A0ABU8WZ98_9BURK</name>
<accession>A0ABU8WZ98</accession>
<sequence length="176" mass="19323">MHFPLEIMLVCVRWYAAYPLSLRQLEGDDGRARPASDLTHVVYKGSTPALTDVMGGHVQLKFDGMAISLPMIKSGKIKAFAVGPSVRRYCPMCRILARTSPCSPIRWSRRTATMCAMASLQGLRLCRGDDCRRRVAAPSSQGSVQSRSAACLGPSRARDLEGCAFGMTCAAFRRRH</sequence>
<reference evidence="1 2" key="1">
    <citation type="submission" date="2024-03" db="EMBL/GenBank/DDBJ databases">
        <title>Novel species of the genus Variovorax.</title>
        <authorList>
            <person name="Liu Q."/>
            <person name="Xin Y.-H."/>
        </authorList>
    </citation>
    <scope>NUCLEOTIDE SEQUENCE [LARGE SCALE GENOMIC DNA]</scope>
    <source>
        <strain evidence="1 2">KACC 18900</strain>
    </source>
</reference>
<proteinExistence type="predicted"/>
<gene>
    <name evidence="1" type="ORF">WKW82_40185</name>
</gene>
<dbReference type="Proteomes" id="UP001385892">
    <property type="component" value="Unassembled WGS sequence"/>
</dbReference>
<comment type="caution">
    <text evidence="1">The sequence shown here is derived from an EMBL/GenBank/DDBJ whole genome shotgun (WGS) entry which is preliminary data.</text>
</comment>
<protein>
    <submittedName>
        <fullName evidence="1">Tripartite tricarboxylate transporter substrate-binding protein</fullName>
    </submittedName>
</protein>
<dbReference type="Gene3D" id="3.40.190.10">
    <property type="entry name" value="Periplasmic binding protein-like II"/>
    <property type="match status" value="1"/>
</dbReference>
<organism evidence="1 2">
    <name type="scientific">Variovorax rhizosphaerae</name>
    <dbReference type="NCBI Taxonomy" id="1836200"/>
    <lineage>
        <taxon>Bacteria</taxon>
        <taxon>Pseudomonadati</taxon>
        <taxon>Pseudomonadota</taxon>
        <taxon>Betaproteobacteria</taxon>
        <taxon>Burkholderiales</taxon>
        <taxon>Comamonadaceae</taxon>
        <taxon>Variovorax</taxon>
    </lineage>
</organism>
<evidence type="ECO:0000313" key="2">
    <source>
        <dbReference type="Proteomes" id="UP001385892"/>
    </source>
</evidence>
<evidence type="ECO:0000313" key="1">
    <source>
        <dbReference type="EMBL" id="MEJ8852857.1"/>
    </source>
</evidence>